<dbReference type="InterPro" id="IPR037001">
    <property type="entry name" value="NH3/CH4_mOase_suA_sf"/>
</dbReference>
<gene>
    <name evidence="2" type="primary">hmoA</name>
</gene>
<dbReference type="Pfam" id="PF02461">
    <property type="entry name" value="AMO"/>
    <property type="match status" value="1"/>
</dbReference>
<feature type="transmembrane region" description="Helical" evidence="1">
    <location>
        <begin position="165"/>
        <end position="183"/>
    </location>
</feature>
<feature type="transmembrane region" description="Helical" evidence="1">
    <location>
        <begin position="138"/>
        <end position="158"/>
    </location>
</feature>
<keyword evidence="1" id="KW-0472">Membrane</keyword>
<feature type="transmembrane region" description="Helical" evidence="1">
    <location>
        <begin position="236"/>
        <end position="263"/>
    </location>
</feature>
<feature type="transmembrane region" description="Helical" evidence="1">
    <location>
        <begin position="109"/>
        <end position="126"/>
    </location>
</feature>
<dbReference type="InterPro" id="IPR003393">
    <property type="entry name" value="NH3_CH4_mOase_A"/>
</dbReference>
<feature type="transmembrane region" description="Helical" evidence="1">
    <location>
        <begin position="45"/>
        <end position="63"/>
    </location>
</feature>
<accession>E7BQU5</accession>
<feature type="transmembrane region" description="Helical" evidence="1">
    <location>
        <begin position="83"/>
        <end position="102"/>
    </location>
</feature>
<proteinExistence type="predicted"/>
<reference evidence="2" key="1">
    <citation type="journal article" date="2011" name="Environ. Microbiol. Rep.">
        <title>Untangling the multiple monooxygenases of Mycobacterium chubuense strain NBB4, a versatile hydrocarbon degrader.</title>
        <authorList>
            <person name="Coleman N.V."/>
            <person name="Yau S."/>
            <person name="Wilson N.L."/>
            <person name="Nolan L.M."/>
            <person name="Migocki M.D."/>
            <person name="Ly M.A."/>
            <person name="Crossett B."/>
            <person name="Holmes A.J."/>
        </authorList>
    </citation>
    <scope>NUCLEOTIDE SEQUENCE</scope>
    <source>
        <strain evidence="2">NBB4</strain>
    </source>
</reference>
<dbReference type="EMBL" id="GU174751">
    <property type="protein sequence ID" value="ADT71671.1"/>
    <property type="molecule type" value="Genomic_DNA"/>
</dbReference>
<dbReference type="Gene3D" id="1.20.1450.10">
    <property type="entry name" value="Ammonia/particulate methane monooxygenase, subunit A"/>
    <property type="match status" value="1"/>
</dbReference>
<keyword evidence="2" id="KW-0503">Monooxygenase</keyword>
<dbReference type="AlphaFoldDB" id="E7BQU5"/>
<keyword evidence="1" id="KW-0812">Transmembrane</keyword>
<keyword evidence="2" id="KW-0560">Oxidoreductase</keyword>
<protein>
    <submittedName>
        <fullName evidence="2">Copper-containing alkane monooxygenase alpha subunit</fullName>
    </submittedName>
</protein>
<evidence type="ECO:0000256" key="1">
    <source>
        <dbReference type="SAM" id="Phobius"/>
    </source>
</evidence>
<evidence type="ECO:0000313" key="2">
    <source>
        <dbReference type="EMBL" id="ADT71671.1"/>
    </source>
</evidence>
<sequence length="276" mass="31198">MKHDEIFTRLTHRRRILQTMTALQPSTATPPEAQPTSKPLLSRRWDILLLVGALLLIAGAYHLNQMLFTGDWSFWADWKDREFWPLLTPALGIIIPAAVQYIAWDRLRLPAGATLCAVALLPAQWLSRTASFDLWAHLPINFTWPETFILAAIILDVILLVTRSYWLTAVIGSFAWGVLFWFFNFPALSPFLAPVDFHGTLLTVADTMSFHIARTQTPEYLRMIEEGHLKALVSNITIVVSVFAGMLSVVGYVVGFLIGKYLAVWPIGKFFKLQTD</sequence>
<keyword evidence="1" id="KW-1133">Transmembrane helix</keyword>
<dbReference type="GO" id="GO:0004497">
    <property type="term" value="F:monooxygenase activity"/>
    <property type="evidence" value="ECO:0007669"/>
    <property type="project" value="UniProtKB-KW"/>
</dbReference>
<name>E7BQU5_MYCCN</name>
<organism evidence="2">
    <name type="scientific">Mycolicibacterium chubuense (strain NBB4)</name>
    <name type="common">Mycobacterium chubuense</name>
    <dbReference type="NCBI Taxonomy" id="710421"/>
    <lineage>
        <taxon>Bacteria</taxon>
        <taxon>Bacillati</taxon>
        <taxon>Actinomycetota</taxon>
        <taxon>Actinomycetes</taxon>
        <taxon>Mycobacteriales</taxon>
        <taxon>Mycobacteriaceae</taxon>
        <taxon>Mycolicibacterium</taxon>
    </lineage>
</organism>